<keyword evidence="3" id="KW-1185">Reference proteome</keyword>
<evidence type="ECO:0000313" key="3">
    <source>
        <dbReference type="Proteomes" id="UP001180020"/>
    </source>
</evidence>
<gene>
    <name evidence="2" type="ORF">QJS10_CPA03g01249</name>
</gene>
<accession>A0AAV9F9G5</accession>
<feature type="region of interest" description="Disordered" evidence="1">
    <location>
        <begin position="124"/>
        <end position="143"/>
    </location>
</feature>
<dbReference type="Proteomes" id="UP001180020">
    <property type="component" value="Unassembled WGS sequence"/>
</dbReference>
<reference evidence="2" key="2">
    <citation type="submission" date="2023-06" db="EMBL/GenBank/DDBJ databases">
        <authorList>
            <person name="Ma L."/>
            <person name="Liu K.-W."/>
            <person name="Li Z."/>
            <person name="Hsiao Y.-Y."/>
            <person name="Qi Y."/>
            <person name="Fu T."/>
            <person name="Tang G."/>
            <person name="Zhang D."/>
            <person name="Sun W.-H."/>
            <person name="Liu D.-K."/>
            <person name="Li Y."/>
            <person name="Chen G.-Z."/>
            <person name="Liu X.-D."/>
            <person name="Liao X.-Y."/>
            <person name="Jiang Y.-T."/>
            <person name="Yu X."/>
            <person name="Hao Y."/>
            <person name="Huang J."/>
            <person name="Zhao X.-W."/>
            <person name="Ke S."/>
            <person name="Chen Y.-Y."/>
            <person name="Wu W.-L."/>
            <person name="Hsu J.-L."/>
            <person name="Lin Y.-F."/>
            <person name="Huang M.-D."/>
            <person name="Li C.-Y."/>
            <person name="Huang L."/>
            <person name="Wang Z.-W."/>
            <person name="Zhao X."/>
            <person name="Zhong W.-Y."/>
            <person name="Peng D.-H."/>
            <person name="Ahmad S."/>
            <person name="Lan S."/>
            <person name="Zhang J.-S."/>
            <person name="Tsai W.-C."/>
            <person name="Van De Peer Y."/>
            <person name="Liu Z.-J."/>
        </authorList>
    </citation>
    <scope>NUCLEOTIDE SEQUENCE</scope>
    <source>
        <strain evidence="2">CP</strain>
        <tissue evidence="2">Leaves</tissue>
    </source>
</reference>
<protein>
    <submittedName>
        <fullName evidence="2">Uncharacterized protein</fullName>
    </submittedName>
</protein>
<reference evidence="2" key="1">
    <citation type="journal article" date="2023" name="Nat. Commun.">
        <title>Diploid and tetraploid genomes of Acorus and the evolution of monocots.</title>
        <authorList>
            <person name="Ma L."/>
            <person name="Liu K.W."/>
            <person name="Li Z."/>
            <person name="Hsiao Y.Y."/>
            <person name="Qi Y."/>
            <person name="Fu T."/>
            <person name="Tang G.D."/>
            <person name="Zhang D."/>
            <person name="Sun W.H."/>
            <person name="Liu D.K."/>
            <person name="Li Y."/>
            <person name="Chen G.Z."/>
            <person name="Liu X.D."/>
            <person name="Liao X.Y."/>
            <person name="Jiang Y.T."/>
            <person name="Yu X."/>
            <person name="Hao Y."/>
            <person name="Huang J."/>
            <person name="Zhao X.W."/>
            <person name="Ke S."/>
            <person name="Chen Y.Y."/>
            <person name="Wu W.L."/>
            <person name="Hsu J.L."/>
            <person name="Lin Y.F."/>
            <person name="Huang M.D."/>
            <person name="Li C.Y."/>
            <person name="Huang L."/>
            <person name="Wang Z.W."/>
            <person name="Zhao X."/>
            <person name="Zhong W.Y."/>
            <person name="Peng D.H."/>
            <person name="Ahmad S."/>
            <person name="Lan S."/>
            <person name="Zhang J.S."/>
            <person name="Tsai W.C."/>
            <person name="Van de Peer Y."/>
            <person name="Liu Z.J."/>
        </authorList>
    </citation>
    <scope>NUCLEOTIDE SEQUENCE</scope>
    <source>
        <strain evidence="2">CP</strain>
    </source>
</reference>
<comment type="caution">
    <text evidence="2">The sequence shown here is derived from an EMBL/GenBank/DDBJ whole genome shotgun (WGS) entry which is preliminary data.</text>
</comment>
<feature type="compositionally biased region" description="Polar residues" evidence="1">
    <location>
        <begin position="124"/>
        <end position="135"/>
    </location>
</feature>
<organism evidence="2 3">
    <name type="scientific">Acorus calamus</name>
    <name type="common">Sweet flag</name>
    <dbReference type="NCBI Taxonomy" id="4465"/>
    <lineage>
        <taxon>Eukaryota</taxon>
        <taxon>Viridiplantae</taxon>
        <taxon>Streptophyta</taxon>
        <taxon>Embryophyta</taxon>
        <taxon>Tracheophyta</taxon>
        <taxon>Spermatophyta</taxon>
        <taxon>Magnoliopsida</taxon>
        <taxon>Liliopsida</taxon>
        <taxon>Acoraceae</taxon>
        <taxon>Acorus</taxon>
    </lineage>
</organism>
<name>A0AAV9F9G5_ACOCL</name>
<evidence type="ECO:0000313" key="2">
    <source>
        <dbReference type="EMBL" id="KAK1322571.1"/>
    </source>
</evidence>
<dbReference type="PANTHER" id="PTHR31969">
    <property type="entry name" value="GEM-LIKE PROTEIN 2"/>
    <property type="match status" value="1"/>
</dbReference>
<evidence type="ECO:0000256" key="1">
    <source>
        <dbReference type="SAM" id="MobiDB-lite"/>
    </source>
</evidence>
<dbReference type="AlphaFoldDB" id="A0AAV9F9G5"/>
<dbReference type="InterPro" id="IPR037848">
    <property type="entry name" value="GEM-like"/>
</dbReference>
<proteinExistence type="predicted"/>
<dbReference type="EMBL" id="JAUJYO010000003">
    <property type="protein sequence ID" value="KAK1322571.1"/>
    <property type="molecule type" value="Genomic_DNA"/>
</dbReference>
<sequence length="143" mass="16401">MHELLECIIYTNSMSCQSTKVLEITLTSIKSDFKVLQVLKLSRIQSVLDPVRLVNVQWTPDKYMEDPYTTKKVTKYTTSFSPIAEKIAFCREGLLTFNSPNGDLVRTPYKVIIPLMKIKRVNPSENMNKPTQTGAFNREEIIP</sequence>